<comment type="function">
    <text evidence="1">Thiol-specific peroxidase that catalyzes the reduction of hydrogen peroxide and organic hydroperoxides to water and alcohols, respectively. Plays a role in cell protection against oxidative stress by detoxifying peroxides and as sensor of hydrogen peroxide-mediated signaling events.</text>
</comment>
<evidence type="ECO:0000313" key="10">
    <source>
        <dbReference type="Proteomes" id="UP000198744"/>
    </source>
</evidence>
<evidence type="ECO:0000256" key="5">
    <source>
        <dbReference type="ARBA" id="ARBA00023157"/>
    </source>
</evidence>
<dbReference type="Gene3D" id="3.40.30.10">
    <property type="entry name" value="Glutaredoxin"/>
    <property type="match status" value="1"/>
</dbReference>
<evidence type="ECO:0000313" key="9">
    <source>
        <dbReference type="EMBL" id="SEM23711.1"/>
    </source>
</evidence>
<keyword evidence="4" id="KW-0560">Oxidoreductase</keyword>
<reference evidence="9 10" key="1">
    <citation type="submission" date="2016-10" db="EMBL/GenBank/DDBJ databases">
        <authorList>
            <person name="de Groot N.N."/>
        </authorList>
    </citation>
    <scope>NUCLEOTIDE SEQUENCE [LARGE SCALE GENOMIC DNA]</scope>
    <source>
        <strain evidence="9 10">DSM 8423</strain>
    </source>
</reference>
<dbReference type="GO" id="GO:0034599">
    <property type="term" value="P:cellular response to oxidative stress"/>
    <property type="evidence" value="ECO:0007669"/>
    <property type="project" value="TreeGrafter"/>
</dbReference>
<dbReference type="STRING" id="43775.SAMN04489760_107110"/>
<keyword evidence="6" id="KW-0676">Redox-active center</keyword>
<keyword evidence="10" id="KW-1185">Reference proteome</keyword>
<evidence type="ECO:0000256" key="6">
    <source>
        <dbReference type="ARBA" id="ARBA00023284"/>
    </source>
</evidence>
<organism evidence="9 10">
    <name type="scientific">Syntrophus gentianae</name>
    <dbReference type="NCBI Taxonomy" id="43775"/>
    <lineage>
        <taxon>Bacteria</taxon>
        <taxon>Pseudomonadati</taxon>
        <taxon>Thermodesulfobacteriota</taxon>
        <taxon>Syntrophia</taxon>
        <taxon>Syntrophales</taxon>
        <taxon>Syntrophaceae</taxon>
        <taxon>Syntrophus</taxon>
    </lineage>
</organism>
<keyword evidence="2" id="KW-0575">Peroxidase</keyword>
<evidence type="ECO:0000256" key="7">
    <source>
        <dbReference type="ARBA" id="ARBA00042639"/>
    </source>
</evidence>
<dbReference type="CDD" id="cd03017">
    <property type="entry name" value="PRX_BCP"/>
    <property type="match status" value="1"/>
</dbReference>
<evidence type="ECO:0000256" key="3">
    <source>
        <dbReference type="ARBA" id="ARBA00022862"/>
    </source>
</evidence>
<dbReference type="EMBL" id="FOBS01000007">
    <property type="protein sequence ID" value="SEM23711.1"/>
    <property type="molecule type" value="Genomic_DNA"/>
</dbReference>
<dbReference type="PANTHER" id="PTHR42801">
    <property type="entry name" value="THIOREDOXIN-DEPENDENT PEROXIDE REDUCTASE"/>
    <property type="match status" value="1"/>
</dbReference>
<dbReference type="InterPro" id="IPR050924">
    <property type="entry name" value="Peroxiredoxin_BCP/PrxQ"/>
</dbReference>
<evidence type="ECO:0000256" key="2">
    <source>
        <dbReference type="ARBA" id="ARBA00022559"/>
    </source>
</evidence>
<feature type="domain" description="Alkyl hydroperoxide reductase subunit C/ Thiol specific antioxidant" evidence="8">
    <location>
        <begin position="1"/>
        <end position="73"/>
    </location>
</feature>
<name>A0A1H7WQM0_9BACT</name>
<dbReference type="GO" id="GO:0008379">
    <property type="term" value="F:thioredoxin peroxidase activity"/>
    <property type="evidence" value="ECO:0007669"/>
    <property type="project" value="TreeGrafter"/>
</dbReference>
<dbReference type="GO" id="GO:0005737">
    <property type="term" value="C:cytoplasm"/>
    <property type="evidence" value="ECO:0007669"/>
    <property type="project" value="TreeGrafter"/>
</dbReference>
<dbReference type="Pfam" id="PF00578">
    <property type="entry name" value="AhpC-TSA"/>
    <property type="match status" value="1"/>
</dbReference>
<dbReference type="InterPro" id="IPR000866">
    <property type="entry name" value="AhpC/TSA"/>
</dbReference>
<dbReference type="Proteomes" id="UP000198744">
    <property type="component" value="Unassembled WGS sequence"/>
</dbReference>
<proteinExistence type="predicted"/>
<accession>A0A1H7WQM0</accession>
<evidence type="ECO:0000259" key="8">
    <source>
        <dbReference type="Pfam" id="PF00578"/>
    </source>
</evidence>
<dbReference type="PANTHER" id="PTHR42801:SF4">
    <property type="entry name" value="AHPC_TSA FAMILY PROTEIN"/>
    <property type="match status" value="1"/>
</dbReference>
<evidence type="ECO:0000256" key="1">
    <source>
        <dbReference type="ARBA" id="ARBA00003330"/>
    </source>
</evidence>
<sequence length="111" mass="12652">MQDAQAKLHDMGVEVLGISPDSSDVQKKVNDRLDLKFSLLSDADHSVADAYGVWDKYTGIIRSTFFIDENGMILAAWYKTCRKHRPQGSDGCPRHCRRWISSLSDSEQDYR</sequence>
<dbReference type="InterPro" id="IPR036249">
    <property type="entry name" value="Thioredoxin-like_sf"/>
</dbReference>
<evidence type="ECO:0000256" key="4">
    <source>
        <dbReference type="ARBA" id="ARBA00023002"/>
    </source>
</evidence>
<protein>
    <recommendedName>
        <fullName evidence="7">Thioredoxin-dependent peroxiredoxin Bcp</fullName>
    </recommendedName>
</protein>
<dbReference type="AlphaFoldDB" id="A0A1H7WQM0"/>
<dbReference type="SUPFAM" id="SSF52833">
    <property type="entry name" value="Thioredoxin-like"/>
    <property type="match status" value="1"/>
</dbReference>
<keyword evidence="3" id="KW-0049">Antioxidant</keyword>
<dbReference type="GO" id="GO:0045454">
    <property type="term" value="P:cell redox homeostasis"/>
    <property type="evidence" value="ECO:0007669"/>
    <property type="project" value="TreeGrafter"/>
</dbReference>
<gene>
    <name evidence="9" type="ORF">SAMN04489760_107110</name>
</gene>
<keyword evidence="5" id="KW-1015">Disulfide bond</keyword>